<reference evidence="1" key="1">
    <citation type="submission" date="2020-11" db="EMBL/GenBank/DDBJ databases">
        <authorList>
            <person name="Tran Van P."/>
        </authorList>
    </citation>
    <scope>NUCLEOTIDE SEQUENCE</scope>
</reference>
<accession>A0A7R9IK66</accession>
<proteinExistence type="predicted"/>
<evidence type="ECO:0000313" key="1">
    <source>
        <dbReference type="EMBL" id="CAD7459921.1"/>
    </source>
</evidence>
<name>A0A7R9IK66_9NEOP</name>
<gene>
    <name evidence="1" type="ORF">TTEB3V08_LOCUS7867</name>
</gene>
<dbReference type="AlphaFoldDB" id="A0A7R9IK66"/>
<protein>
    <submittedName>
        <fullName evidence="1">Uncharacterized protein</fullName>
    </submittedName>
</protein>
<dbReference type="EMBL" id="OE003249">
    <property type="protein sequence ID" value="CAD7459921.1"/>
    <property type="molecule type" value="Genomic_DNA"/>
</dbReference>
<organism evidence="1">
    <name type="scientific">Timema tahoe</name>
    <dbReference type="NCBI Taxonomy" id="61484"/>
    <lineage>
        <taxon>Eukaryota</taxon>
        <taxon>Metazoa</taxon>
        <taxon>Ecdysozoa</taxon>
        <taxon>Arthropoda</taxon>
        <taxon>Hexapoda</taxon>
        <taxon>Insecta</taxon>
        <taxon>Pterygota</taxon>
        <taxon>Neoptera</taxon>
        <taxon>Polyneoptera</taxon>
        <taxon>Phasmatodea</taxon>
        <taxon>Timematodea</taxon>
        <taxon>Timematoidea</taxon>
        <taxon>Timematidae</taxon>
        <taxon>Timema</taxon>
    </lineage>
</organism>
<sequence length="85" mass="9230">MIYQVLTHKDNQSTSTPKLASGLEIGSVAEQYMAEGQYKAALEKFQGSLGIQLWLVQAENTKSLLSLTDMNGANISEGKDGCKIH</sequence>